<feature type="domain" description="3-dehydroquinate synthase C-terminal" evidence="5">
    <location>
        <begin position="218"/>
        <end position="357"/>
    </location>
</feature>
<sequence length="453" mass="46953">MRAFASRTSFRAPAIANQLAKGPCRSTAAAAVGSGSVAANASRRNGKLVWLSTTSQDALTAGLEAGLDTVVFDESQAAVSNEWQQLGRFTAITRAADGRLLDAASGAVVGHVRQLSSPDDLRAAEREAATVQGVVVMDASDWQIIPAENLVAAYAGNTSATLLAAAPDCASGRTMLEALEAGTDGVLLQTDSPAEVRALMRYVRERRHGAAALRYESATVTSVQPVGMGDRACVDLCSLLVPGEGLLCGSFARSLFLVHSECAESRYIASRPFRVNAGPVHSYLQLPGGRTGYLSELKSGAEVLVADAEGNTRTAIVGRVKIEQRPLVLVEAELPDGESCSVLLQNAETVRVVGPVAAAKGSSGSSRRSGGGTAREGSSGGDAPAEAAAADGYVWQQGGSSMPVDSQQQGSEQQQGWGAVSVSELAPGHRLLVLRQASARHTGVAIEESITER</sequence>
<evidence type="ECO:0000313" key="7">
    <source>
        <dbReference type="Proteomes" id="UP001055712"/>
    </source>
</evidence>
<keyword evidence="1" id="KW-0028">Amino-acid biosynthesis</keyword>
<evidence type="ECO:0000256" key="3">
    <source>
        <dbReference type="SAM" id="MobiDB-lite"/>
    </source>
</evidence>
<feature type="compositionally biased region" description="Low complexity" evidence="3">
    <location>
        <begin position="381"/>
        <end position="392"/>
    </location>
</feature>
<dbReference type="PANTHER" id="PTHR33563:SF1">
    <property type="entry name" value="3-DEHYDROQUINATE SYNTHASE"/>
    <property type="match status" value="1"/>
</dbReference>
<feature type="domain" description="3-dehydroquinate synthase C-terminal" evidence="5">
    <location>
        <begin position="418"/>
        <end position="453"/>
    </location>
</feature>
<dbReference type="InterPro" id="IPR002812">
    <property type="entry name" value="DHQS"/>
</dbReference>
<reference evidence="6" key="1">
    <citation type="journal article" date="2019" name="Plant J.">
        <title>Chlorella vulgaris genome assembly and annotation reveals the molecular basis for metabolic acclimation to high light conditions.</title>
        <authorList>
            <person name="Cecchin M."/>
            <person name="Marcolungo L."/>
            <person name="Rossato M."/>
            <person name="Girolomoni L."/>
            <person name="Cosentino E."/>
            <person name="Cuine S."/>
            <person name="Li-Beisson Y."/>
            <person name="Delledonne M."/>
            <person name="Ballottari M."/>
        </authorList>
    </citation>
    <scope>NUCLEOTIDE SEQUENCE</scope>
    <source>
        <strain evidence="6">211/11P</strain>
    </source>
</reference>
<dbReference type="Proteomes" id="UP001055712">
    <property type="component" value="Unassembled WGS sequence"/>
</dbReference>
<gene>
    <name evidence="6" type="ORF">D9Q98_007949</name>
</gene>
<dbReference type="OrthoDB" id="3275at2759"/>
<dbReference type="GO" id="GO:0008652">
    <property type="term" value="P:amino acid biosynthetic process"/>
    <property type="evidence" value="ECO:0007669"/>
    <property type="project" value="UniProtKB-KW"/>
</dbReference>
<protein>
    <recommendedName>
        <fullName evidence="8">3-dehydroquinate synthase</fullName>
    </recommendedName>
</protein>
<evidence type="ECO:0000256" key="1">
    <source>
        <dbReference type="ARBA" id="ARBA00022605"/>
    </source>
</evidence>
<proteinExistence type="predicted"/>
<evidence type="ECO:0000256" key="2">
    <source>
        <dbReference type="ARBA" id="ARBA00023141"/>
    </source>
</evidence>
<organism evidence="6 7">
    <name type="scientific">Chlorella vulgaris</name>
    <name type="common">Green alga</name>
    <dbReference type="NCBI Taxonomy" id="3077"/>
    <lineage>
        <taxon>Eukaryota</taxon>
        <taxon>Viridiplantae</taxon>
        <taxon>Chlorophyta</taxon>
        <taxon>core chlorophytes</taxon>
        <taxon>Trebouxiophyceae</taxon>
        <taxon>Chlorellales</taxon>
        <taxon>Chlorellaceae</taxon>
        <taxon>Chlorella clade</taxon>
        <taxon>Chlorella</taxon>
    </lineage>
</organism>
<accession>A0A9D4THU5</accession>
<feature type="domain" description="3-dehydroquinate synthase N-terminal" evidence="4">
    <location>
        <begin position="47"/>
        <end position="203"/>
    </location>
</feature>
<dbReference type="PANTHER" id="PTHR33563">
    <property type="match status" value="1"/>
</dbReference>
<reference evidence="6" key="2">
    <citation type="submission" date="2020-11" db="EMBL/GenBank/DDBJ databases">
        <authorList>
            <person name="Cecchin M."/>
            <person name="Marcolungo L."/>
            <person name="Rossato M."/>
            <person name="Girolomoni L."/>
            <person name="Cosentino E."/>
            <person name="Cuine S."/>
            <person name="Li-Beisson Y."/>
            <person name="Delledonne M."/>
            <person name="Ballottari M."/>
        </authorList>
    </citation>
    <scope>NUCLEOTIDE SEQUENCE</scope>
    <source>
        <strain evidence="6">211/11P</strain>
        <tissue evidence="6">Whole cell</tissue>
    </source>
</reference>
<evidence type="ECO:0008006" key="8">
    <source>
        <dbReference type="Google" id="ProtNLM"/>
    </source>
</evidence>
<feature type="compositionally biased region" description="Gly residues" evidence="3">
    <location>
        <begin position="369"/>
        <end position="380"/>
    </location>
</feature>
<feature type="region of interest" description="Disordered" evidence="3">
    <location>
        <begin position="358"/>
        <end position="420"/>
    </location>
</feature>
<dbReference type="Pfam" id="PF01959">
    <property type="entry name" value="DHQS"/>
    <property type="match status" value="1"/>
</dbReference>
<evidence type="ECO:0000259" key="4">
    <source>
        <dbReference type="Pfam" id="PF01959"/>
    </source>
</evidence>
<comment type="caution">
    <text evidence="6">The sequence shown here is derived from an EMBL/GenBank/DDBJ whole genome shotgun (WGS) entry which is preliminary data.</text>
</comment>
<evidence type="ECO:0000259" key="5">
    <source>
        <dbReference type="Pfam" id="PF26558"/>
    </source>
</evidence>
<dbReference type="GO" id="GO:0003856">
    <property type="term" value="F:3-dehydroquinate synthase activity"/>
    <property type="evidence" value="ECO:0007669"/>
    <property type="project" value="InterPro"/>
</dbReference>
<dbReference type="InterPro" id="IPR056179">
    <property type="entry name" value="DHQS_C"/>
</dbReference>
<keyword evidence="2" id="KW-0057">Aromatic amino acid biosynthesis</keyword>
<dbReference type="GO" id="GO:0016491">
    <property type="term" value="F:oxidoreductase activity"/>
    <property type="evidence" value="ECO:0007669"/>
    <property type="project" value="InterPro"/>
</dbReference>
<dbReference type="Pfam" id="PF26558">
    <property type="entry name" value="DHQS_2nd"/>
    <property type="match status" value="2"/>
</dbReference>
<dbReference type="EMBL" id="SIDB01000011">
    <property type="protein sequence ID" value="KAI3425981.1"/>
    <property type="molecule type" value="Genomic_DNA"/>
</dbReference>
<feature type="compositionally biased region" description="Low complexity" evidence="3">
    <location>
        <begin position="406"/>
        <end position="416"/>
    </location>
</feature>
<name>A0A9D4THU5_CHLVU</name>
<dbReference type="AlphaFoldDB" id="A0A9D4THU5"/>
<dbReference type="InterPro" id="IPR030960">
    <property type="entry name" value="DHQS/DOIS_N"/>
</dbReference>
<evidence type="ECO:0000313" key="6">
    <source>
        <dbReference type="EMBL" id="KAI3425981.1"/>
    </source>
</evidence>
<dbReference type="GO" id="GO:0009073">
    <property type="term" value="P:aromatic amino acid family biosynthetic process"/>
    <property type="evidence" value="ECO:0007669"/>
    <property type="project" value="UniProtKB-KW"/>
</dbReference>
<keyword evidence="7" id="KW-1185">Reference proteome</keyword>